<dbReference type="Pfam" id="PF00023">
    <property type="entry name" value="Ank"/>
    <property type="match status" value="1"/>
</dbReference>
<name>A0ABR1VFX7_9PEZI</name>
<evidence type="ECO:0000256" key="1">
    <source>
        <dbReference type="PROSITE-ProRule" id="PRU00023"/>
    </source>
</evidence>
<keyword evidence="1" id="KW-0040">ANK repeat</keyword>
<comment type="caution">
    <text evidence="2">The sequence shown here is derived from an EMBL/GenBank/DDBJ whole genome shotgun (WGS) entry which is preliminary data.</text>
</comment>
<dbReference type="EMBL" id="JAQQWL010000006">
    <property type="protein sequence ID" value="KAK8070138.1"/>
    <property type="molecule type" value="Genomic_DNA"/>
</dbReference>
<sequence>MVQLLEPSVDLLYELVDHIDDPNDLTSLARVNRFFHLFAGERIWKSADRQHRYRILMWACATGNAPALRYLLRLGFTTNLNFQLNKYRCLDDITSCFYLQLQDESWTAVPYMDDFYETAAPGYLHDRRFWKPLHVAVYHGQSHIVDILLQHGASIDGIAKNYHGCVRPSCSGEENMKMQDVHPFMWLYAPAKKRLPGL</sequence>
<gene>
    <name evidence="2" type="ORF">PG994_006754</name>
</gene>
<evidence type="ECO:0000313" key="3">
    <source>
        <dbReference type="Proteomes" id="UP001480595"/>
    </source>
</evidence>
<dbReference type="SUPFAM" id="SSF48403">
    <property type="entry name" value="Ankyrin repeat"/>
    <property type="match status" value="1"/>
</dbReference>
<dbReference type="InterPro" id="IPR002110">
    <property type="entry name" value="Ankyrin_rpt"/>
</dbReference>
<dbReference type="InterPro" id="IPR036770">
    <property type="entry name" value="Ankyrin_rpt-contain_sf"/>
</dbReference>
<feature type="repeat" description="ANK" evidence="1">
    <location>
        <begin position="132"/>
        <end position="160"/>
    </location>
</feature>
<dbReference type="GeneID" id="92091226"/>
<dbReference type="PROSITE" id="PS50297">
    <property type="entry name" value="ANK_REP_REGION"/>
    <property type="match status" value="1"/>
</dbReference>
<proteinExistence type="predicted"/>
<dbReference type="RefSeq" id="XP_066717432.1">
    <property type="nucleotide sequence ID" value="XM_066858163.1"/>
</dbReference>
<accession>A0ABR1VFX7</accession>
<keyword evidence="3" id="KW-1185">Reference proteome</keyword>
<evidence type="ECO:0000313" key="2">
    <source>
        <dbReference type="EMBL" id="KAK8070138.1"/>
    </source>
</evidence>
<protein>
    <submittedName>
        <fullName evidence="2">Uncharacterized protein</fullName>
    </submittedName>
</protein>
<dbReference type="Gene3D" id="1.25.40.20">
    <property type="entry name" value="Ankyrin repeat-containing domain"/>
    <property type="match status" value="1"/>
</dbReference>
<organism evidence="2 3">
    <name type="scientific">Apiospora phragmitis</name>
    <dbReference type="NCBI Taxonomy" id="2905665"/>
    <lineage>
        <taxon>Eukaryota</taxon>
        <taxon>Fungi</taxon>
        <taxon>Dikarya</taxon>
        <taxon>Ascomycota</taxon>
        <taxon>Pezizomycotina</taxon>
        <taxon>Sordariomycetes</taxon>
        <taxon>Xylariomycetidae</taxon>
        <taxon>Amphisphaeriales</taxon>
        <taxon>Apiosporaceae</taxon>
        <taxon>Apiospora</taxon>
    </lineage>
</organism>
<reference evidence="2 3" key="1">
    <citation type="submission" date="2023-01" db="EMBL/GenBank/DDBJ databases">
        <title>Analysis of 21 Apiospora genomes using comparative genomics revels a genus with tremendous synthesis potential of carbohydrate active enzymes and secondary metabolites.</title>
        <authorList>
            <person name="Sorensen T."/>
        </authorList>
    </citation>
    <scope>NUCLEOTIDE SEQUENCE [LARGE SCALE GENOMIC DNA]</scope>
    <source>
        <strain evidence="2 3">CBS 135458</strain>
    </source>
</reference>
<dbReference type="SMART" id="SM00248">
    <property type="entry name" value="ANK"/>
    <property type="match status" value="2"/>
</dbReference>
<dbReference type="Proteomes" id="UP001480595">
    <property type="component" value="Unassembled WGS sequence"/>
</dbReference>
<dbReference type="PROSITE" id="PS50088">
    <property type="entry name" value="ANK_REPEAT"/>
    <property type="match status" value="1"/>
</dbReference>